<dbReference type="CDD" id="cd04186">
    <property type="entry name" value="GT_2_like_c"/>
    <property type="match status" value="1"/>
</dbReference>
<dbReference type="SUPFAM" id="SSF53448">
    <property type="entry name" value="Nucleotide-diphospho-sugar transferases"/>
    <property type="match status" value="2"/>
</dbReference>
<dbReference type="InterPro" id="IPR029044">
    <property type="entry name" value="Nucleotide-diphossugar_trans"/>
</dbReference>
<proteinExistence type="predicted"/>
<evidence type="ECO:0000313" key="3">
    <source>
        <dbReference type="Proteomes" id="UP000516424"/>
    </source>
</evidence>
<evidence type="ECO:0000313" key="2">
    <source>
        <dbReference type="EMBL" id="BCK75741.1"/>
    </source>
</evidence>
<dbReference type="InterPro" id="IPR001173">
    <property type="entry name" value="Glyco_trans_2-like"/>
</dbReference>
<dbReference type="Gene3D" id="3.90.550.10">
    <property type="entry name" value="Spore Coat Polysaccharide Biosynthesis Protein SpsA, Chain A"/>
    <property type="match status" value="2"/>
</dbReference>
<accession>A0AB33ICK9</accession>
<organism evidence="2 3">
    <name type="scientific">Acetobacter aceti NBRC 14818</name>
    <dbReference type="NCBI Taxonomy" id="887700"/>
    <lineage>
        <taxon>Bacteria</taxon>
        <taxon>Pseudomonadati</taxon>
        <taxon>Pseudomonadota</taxon>
        <taxon>Alphaproteobacteria</taxon>
        <taxon>Acetobacterales</taxon>
        <taxon>Acetobacteraceae</taxon>
        <taxon>Acetobacter</taxon>
        <taxon>Acetobacter subgen. Acetobacter</taxon>
    </lineage>
</organism>
<sequence>MGAMFRVGLERLPDQGEIRRLMRRAVDRKTGEVTLASLRSLARIVVHSDAFHRSYEHRMGISIALDAYLKQRLCDELVVAAQLPENRAGIMPFQLCYPDSAPLDDDRAYALWFLSVSQAEAENRLKKLCRSQISFDIYMTVGTGDIESSQLTLNSFFRQGDADWTLHVAASNEVFECLNPGSDQKRIRHTAKLLEGKAPYVAFIEPGDRLADGALAHIAAVLEIRPETVLLFTDEDRIDPAGNHIRACLKPGWSDDQLLLGDTVGRLSIFSRQRVLEVAEELDTVEELRALPQPLACWLYALKLAVVEGVKPEQIVHLPAVLFHRFRDNSDDVSLQRRLAKRHLAVHRPGIVLTEMPLVPVQAGSACPVRVCYPLLSVLPLVSIIIPTRDRPDFLRACLQGLLEETDYPRFEIIVVDNGSIQPDMLALLEKVSRHPTVTVLRQEGAFNWARLNNQAAARSQGDLLLLLNDDVRILHSDWLEEMVRQNLRPGVGVVGARLLYPDGTLQHAGVMLSRDGATHLLRGAKAGGAGYLNALICQRDLSAVTGACLMIRREVFDQVGGIDESFAVSCNDIDLCLRVRAAGWRIVWTPHATLTHVDGGTRGQDATPPQILKHWQETARLVGRWTDWMEQDFAVNPALRVTDDALLLRFPTRAGD</sequence>
<dbReference type="PANTHER" id="PTHR43179:SF7">
    <property type="entry name" value="RHAMNOSYLTRANSFERASE WBBL"/>
    <property type="match status" value="1"/>
</dbReference>
<dbReference type="EMBL" id="AP023410">
    <property type="protein sequence ID" value="BCK75741.1"/>
    <property type="molecule type" value="Genomic_DNA"/>
</dbReference>
<keyword evidence="3" id="KW-1185">Reference proteome</keyword>
<name>A0AB33ICK9_ACEAC</name>
<reference evidence="2 3" key="1">
    <citation type="journal article" date="2011" name="Microbiology">
        <title>Transcriptome response to different carbon sources in Acetobacter aceti.</title>
        <authorList>
            <person name="Sakurai K."/>
            <person name="Arai H."/>
            <person name="Ishii M."/>
            <person name="Igarashi Y."/>
        </authorList>
    </citation>
    <scope>NUCLEOTIDE SEQUENCE [LARGE SCALE GENOMIC DNA]</scope>
    <source>
        <strain evidence="2 3">NBRC 14818</strain>
    </source>
</reference>
<dbReference type="PANTHER" id="PTHR43179">
    <property type="entry name" value="RHAMNOSYLTRANSFERASE WBBL"/>
    <property type="match status" value="1"/>
</dbReference>
<dbReference type="Pfam" id="PF00535">
    <property type="entry name" value="Glycos_transf_2"/>
    <property type="match status" value="1"/>
</dbReference>
<protein>
    <recommendedName>
        <fullName evidence="1">Glycosyltransferase 2-like domain-containing protein</fullName>
    </recommendedName>
</protein>
<evidence type="ECO:0000259" key="1">
    <source>
        <dbReference type="Pfam" id="PF00535"/>
    </source>
</evidence>
<gene>
    <name evidence="2" type="ORF">EMQ_1347</name>
</gene>
<dbReference type="AlphaFoldDB" id="A0AB33ICK9"/>
<feature type="domain" description="Glycosyltransferase 2-like" evidence="1">
    <location>
        <begin position="383"/>
        <end position="560"/>
    </location>
</feature>
<dbReference type="Proteomes" id="UP000516424">
    <property type="component" value="Chromosome"/>
</dbReference>